<dbReference type="EMBL" id="GGEC01072901">
    <property type="protein sequence ID" value="MBX53385.1"/>
    <property type="molecule type" value="Transcribed_RNA"/>
</dbReference>
<protein>
    <submittedName>
        <fullName evidence="1">Uncharacterized protein</fullName>
    </submittedName>
</protein>
<sequence>MDGLILPISCNNRLEGKSHSL</sequence>
<evidence type="ECO:0000313" key="1">
    <source>
        <dbReference type="EMBL" id="MBX53385.1"/>
    </source>
</evidence>
<name>A0A2P2PF96_RHIMU</name>
<organism evidence="1">
    <name type="scientific">Rhizophora mucronata</name>
    <name type="common">Asiatic mangrove</name>
    <dbReference type="NCBI Taxonomy" id="61149"/>
    <lineage>
        <taxon>Eukaryota</taxon>
        <taxon>Viridiplantae</taxon>
        <taxon>Streptophyta</taxon>
        <taxon>Embryophyta</taxon>
        <taxon>Tracheophyta</taxon>
        <taxon>Spermatophyta</taxon>
        <taxon>Magnoliopsida</taxon>
        <taxon>eudicotyledons</taxon>
        <taxon>Gunneridae</taxon>
        <taxon>Pentapetalae</taxon>
        <taxon>rosids</taxon>
        <taxon>fabids</taxon>
        <taxon>Malpighiales</taxon>
        <taxon>Rhizophoraceae</taxon>
        <taxon>Rhizophora</taxon>
    </lineage>
</organism>
<proteinExistence type="predicted"/>
<dbReference type="AlphaFoldDB" id="A0A2P2PF96"/>
<accession>A0A2P2PF96</accession>
<reference evidence="1" key="1">
    <citation type="submission" date="2018-02" db="EMBL/GenBank/DDBJ databases">
        <title>Rhizophora mucronata_Transcriptome.</title>
        <authorList>
            <person name="Meera S.P."/>
            <person name="Sreeshan A."/>
            <person name="Augustine A."/>
        </authorList>
    </citation>
    <scope>NUCLEOTIDE SEQUENCE</scope>
    <source>
        <tissue evidence="1">Leaf</tissue>
    </source>
</reference>